<accession>A0A8H7NE89</accession>
<sequence length="199" mass="22896">MTEHHELECDGAEVACTYHDLGCPVRMERGHLAEHTLACAFHPDTASGIIIRSQRELIQTYSDLSTRMQDMQKVQEETSQRLEQLTKAVEKSGPISTSSVSENRTIQDLDAGFEEVHQNLTHLEARQSMWTLNQVMPIREEVAELRNNVNMIRMHLNWLRSREEGRMRAANNMTTSADRNPVLTERRRSSNPDMDIPRL</sequence>
<evidence type="ECO:0000256" key="2">
    <source>
        <dbReference type="ARBA" id="ARBA00022771"/>
    </source>
</evidence>
<proteinExistence type="predicted"/>
<keyword evidence="3" id="KW-0862">Zinc</keyword>
<dbReference type="Proteomes" id="UP000616885">
    <property type="component" value="Unassembled WGS sequence"/>
</dbReference>
<dbReference type="Pfam" id="PF02176">
    <property type="entry name" value="zf-TRAF"/>
    <property type="match status" value="1"/>
</dbReference>
<evidence type="ECO:0000313" key="6">
    <source>
        <dbReference type="EMBL" id="KAF9754028.1"/>
    </source>
</evidence>
<feature type="domain" description="TRAF-type" evidence="5">
    <location>
        <begin position="1"/>
        <end position="35"/>
    </location>
</feature>
<dbReference type="GO" id="GO:0008270">
    <property type="term" value="F:zinc ion binding"/>
    <property type="evidence" value="ECO:0007669"/>
    <property type="project" value="UniProtKB-KW"/>
</dbReference>
<evidence type="ECO:0000256" key="1">
    <source>
        <dbReference type="ARBA" id="ARBA00022723"/>
    </source>
</evidence>
<comment type="caution">
    <text evidence="6">The sequence shown here is derived from an EMBL/GenBank/DDBJ whole genome shotgun (WGS) entry which is preliminary data.</text>
</comment>
<feature type="region of interest" description="Disordered" evidence="4">
    <location>
        <begin position="170"/>
        <end position="199"/>
    </location>
</feature>
<name>A0A8H7NE89_BIOOC</name>
<keyword evidence="2" id="KW-0863">Zinc-finger</keyword>
<reference evidence="6" key="1">
    <citation type="submission" date="2020-10" db="EMBL/GenBank/DDBJ databases">
        <title>High-Quality Genome Resource of Clonostachys rosea strain S41 by Oxford Nanopore Long-Read Sequencing.</title>
        <authorList>
            <person name="Wang H."/>
        </authorList>
    </citation>
    <scope>NUCLEOTIDE SEQUENCE</scope>
    <source>
        <strain evidence="6">S41</strain>
    </source>
</reference>
<keyword evidence="1" id="KW-0479">Metal-binding</keyword>
<feature type="compositionally biased region" description="Basic and acidic residues" evidence="4">
    <location>
        <begin position="184"/>
        <end position="199"/>
    </location>
</feature>
<organism evidence="6 7">
    <name type="scientific">Bionectria ochroleuca</name>
    <name type="common">Gliocladium roseum</name>
    <dbReference type="NCBI Taxonomy" id="29856"/>
    <lineage>
        <taxon>Eukaryota</taxon>
        <taxon>Fungi</taxon>
        <taxon>Dikarya</taxon>
        <taxon>Ascomycota</taxon>
        <taxon>Pezizomycotina</taxon>
        <taxon>Sordariomycetes</taxon>
        <taxon>Hypocreomycetidae</taxon>
        <taxon>Hypocreales</taxon>
        <taxon>Bionectriaceae</taxon>
        <taxon>Clonostachys</taxon>
    </lineage>
</organism>
<dbReference type="AlphaFoldDB" id="A0A8H7NE89"/>
<evidence type="ECO:0000256" key="4">
    <source>
        <dbReference type="SAM" id="MobiDB-lite"/>
    </source>
</evidence>
<dbReference type="InterPro" id="IPR001293">
    <property type="entry name" value="Znf_TRAF"/>
</dbReference>
<evidence type="ECO:0000259" key="5">
    <source>
        <dbReference type="Pfam" id="PF02176"/>
    </source>
</evidence>
<gene>
    <name evidence="6" type="ORF">IM811_012786</name>
</gene>
<dbReference type="EMBL" id="JADCTT010000004">
    <property type="protein sequence ID" value="KAF9754028.1"/>
    <property type="molecule type" value="Genomic_DNA"/>
</dbReference>
<evidence type="ECO:0000313" key="7">
    <source>
        <dbReference type="Proteomes" id="UP000616885"/>
    </source>
</evidence>
<protein>
    <recommendedName>
        <fullName evidence="5">TRAF-type domain-containing protein</fullName>
    </recommendedName>
</protein>
<evidence type="ECO:0000256" key="3">
    <source>
        <dbReference type="ARBA" id="ARBA00022833"/>
    </source>
</evidence>
<dbReference type="SUPFAM" id="SSF49599">
    <property type="entry name" value="TRAF domain-like"/>
    <property type="match status" value="1"/>
</dbReference>